<accession>A0A9D3M4Q1</accession>
<organism evidence="2 3">
    <name type="scientific">Anguilla anguilla</name>
    <name type="common">European freshwater eel</name>
    <name type="synonym">Muraena anguilla</name>
    <dbReference type="NCBI Taxonomy" id="7936"/>
    <lineage>
        <taxon>Eukaryota</taxon>
        <taxon>Metazoa</taxon>
        <taxon>Chordata</taxon>
        <taxon>Craniata</taxon>
        <taxon>Vertebrata</taxon>
        <taxon>Euteleostomi</taxon>
        <taxon>Actinopterygii</taxon>
        <taxon>Neopterygii</taxon>
        <taxon>Teleostei</taxon>
        <taxon>Anguilliformes</taxon>
        <taxon>Anguillidae</taxon>
        <taxon>Anguilla</taxon>
    </lineage>
</organism>
<feature type="compositionally biased region" description="Gly residues" evidence="1">
    <location>
        <begin position="111"/>
        <end position="123"/>
    </location>
</feature>
<dbReference type="Proteomes" id="UP001044222">
    <property type="component" value="Chromosome 9"/>
</dbReference>
<dbReference type="AlphaFoldDB" id="A0A9D3M4Q1"/>
<dbReference type="EMBL" id="JAFIRN010000009">
    <property type="protein sequence ID" value="KAG5842476.1"/>
    <property type="molecule type" value="Genomic_DNA"/>
</dbReference>
<keyword evidence="3" id="KW-1185">Reference proteome</keyword>
<evidence type="ECO:0000313" key="2">
    <source>
        <dbReference type="EMBL" id="KAG5842476.1"/>
    </source>
</evidence>
<evidence type="ECO:0000256" key="1">
    <source>
        <dbReference type="SAM" id="MobiDB-lite"/>
    </source>
</evidence>
<gene>
    <name evidence="2" type="ORF">ANANG_G00178030</name>
</gene>
<reference evidence="2" key="1">
    <citation type="submission" date="2021-01" db="EMBL/GenBank/DDBJ databases">
        <title>A chromosome-scale assembly of European eel, Anguilla anguilla.</title>
        <authorList>
            <person name="Henkel C."/>
            <person name="Jong-Raadsen S.A."/>
            <person name="Dufour S."/>
            <person name="Weltzien F.-A."/>
            <person name="Palstra A.P."/>
            <person name="Pelster B."/>
            <person name="Spaink H.P."/>
            <person name="Van Den Thillart G.E."/>
            <person name="Jansen H."/>
            <person name="Zahm M."/>
            <person name="Klopp C."/>
            <person name="Cedric C."/>
            <person name="Louis A."/>
            <person name="Berthelot C."/>
            <person name="Parey E."/>
            <person name="Roest Crollius H."/>
            <person name="Montfort J."/>
            <person name="Robinson-Rechavi M."/>
            <person name="Bucao C."/>
            <person name="Bouchez O."/>
            <person name="Gislard M."/>
            <person name="Lluch J."/>
            <person name="Milhes M."/>
            <person name="Lampietro C."/>
            <person name="Lopez Roques C."/>
            <person name="Donnadieu C."/>
            <person name="Braasch I."/>
            <person name="Desvignes T."/>
            <person name="Postlethwait J."/>
            <person name="Bobe J."/>
            <person name="Guiguen Y."/>
            <person name="Dirks R."/>
        </authorList>
    </citation>
    <scope>NUCLEOTIDE SEQUENCE</scope>
    <source>
        <strain evidence="2">Tag_6206</strain>
        <tissue evidence="2">Liver</tissue>
    </source>
</reference>
<protein>
    <submittedName>
        <fullName evidence="2">Uncharacterized protein</fullName>
    </submittedName>
</protein>
<name>A0A9D3M4Q1_ANGAN</name>
<proteinExistence type="predicted"/>
<evidence type="ECO:0000313" key="3">
    <source>
        <dbReference type="Proteomes" id="UP001044222"/>
    </source>
</evidence>
<comment type="caution">
    <text evidence="2">The sequence shown here is derived from an EMBL/GenBank/DDBJ whole genome shotgun (WGS) entry which is preliminary data.</text>
</comment>
<feature type="region of interest" description="Disordered" evidence="1">
    <location>
        <begin position="98"/>
        <end position="132"/>
    </location>
</feature>
<sequence length="132" mass="14307">MKWKIWTEFPNCPGPREPREGEKVVSIGMMEDSHFNSSYFWSPVPTVQGQVWTSPLIENAMFLNKMKEQLGPDKNPSFPHSSSHYPTAVLTVPGTVSMDAGAAGSRAPKQEGGGGASLAGGGTCTRRTRPRT</sequence>